<organism evidence="1 2">
    <name type="scientific">Tanacetum coccineum</name>
    <dbReference type="NCBI Taxonomy" id="301880"/>
    <lineage>
        <taxon>Eukaryota</taxon>
        <taxon>Viridiplantae</taxon>
        <taxon>Streptophyta</taxon>
        <taxon>Embryophyta</taxon>
        <taxon>Tracheophyta</taxon>
        <taxon>Spermatophyta</taxon>
        <taxon>Magnoliopsida</taxon>
        <taxon>eudicotyledons</taxon>
        <taxon>Gunneridae</taxon>
        <taxon>Pentapetalae</taxon>
        <taxon>asterids</taxon>
        <taxon>campanulids</taxon>
        <taxon>Asterales</taxon>
        <taxon>Asteraceae</taxon>
        <taxon>Asteroideae</taxon>
        <taxon>Anthemideae</taxon>
        <taxon>Anthemidinae</taxon>
        <taxon>Tanacetum</taxon>
    </lineage>
</organism>
<keyword evidence="2" id="KW-1185">Reference proteome</keyword>
<proteinExistence type="predicted"/>
<accession>A0ABQ5FA19</accession>
<evidence type="ECO:0000313" key="2">
    <source>
        <dbReference type="Proteomes" id="UP001151760"/>
    </source>
</evidence>
<reference evidence="1" key="2">
    <citation type="submission" date="2022-01" db="EMBL/GenBank/DDBJ databases">
        <authorList>
            <person name="Yamashiro T."/>
            <person name="Shiraishi A."/>
            <person name="Satake H."/>
            <person name="Nakayama K."/>
        </authorList>
    </citation>
    <scope>NUCLEOTIDE SEQUENCE</scope>
</reference>
<comment type="caution">
    <text evidence="1">The sequence shown here is derived from an EMBL/GenBank/DDBJ whole genome shotgun (WGS) entry which is preliminary data.</text>
</comment>
<name>A0ABQ5FA19_9ASTR</name>
<protein>
    <recommendedName>
        <fullName evidence="3">PIN domain-containing protein</fullName>
    </recommendedName>
</protein>
<evidence type="ECO:0008006" key="3">
    <source>
        <dbReference type="Google" id="ProtNLM"/>
    </source>
</evidence>
<dbReference type="Proteomes" id="UP001151760">
    <property type="component" value="Unassembled WGS sequence"/>
</dbReference>
<evidence type="ECO:0000313" key="1">
    <source>
        <dbReference type="EMBL" id="GJT60116.1"/>
    </source>
</evidence>
<dbReference type="EMBL" id="BQNB010017169">
    <property type="protein sequence ID" value="GJT60116.1"/>
    <property type="molecule type" value="Genomic_DNA"/>
</dbReference>
<gene>
    <name evidence="1" type="ORF">Tco_1003649</name>
</gene>
<sequence>MCHKTTLASDTSIDFQINFSYSIGETVTHWFTLIMLSALRHSGKERFYTSARNPVKDILLKLNLPDHRSILTDSKEYIKMDMEVTEHLMARSGTDLKMAKLLASAAICQKWGCIFTFDSDWDEAPQRE</sequence>
<reference evidence="1" key="1">
    <citation type="journal article" date="2022" name="Int. J. Mol. Sci.">
        <title>Draft Genome of Tanacetum Coccineum: Genomic Comparison of Closely Related Tanacetum-Family Plants.</title>
        <authorList>
            <person name="Yamashiro T."/>
            <person name="Shiraishi A."/>
            <person name="Nakayama K."/>
            <person name="Satake H."/>
        </authorList>
    </citation>
    <scope>NUCLEOTIDE SEQUENCE</scope>
</reference>